<evidence type="ECO:0000256" key="3">
    <source>
        <dbReference type="ARBA" id="ARBA00022692"/>
    </source>
</evidence>
<dbReference type="Gene3D" id="1.10.510.10">
    <property type="entry name" value="Transferase(Phosphotransferase) domain 1"/>
    <property type="match status" value="1"/>
</dbReference>
<dbReference type="InterPro" id="IPR001611">
    <property type="entry name" value="Leu-rich_rpt"/>
</dbReference>
<comment type="caution">
    <text evidence="12">The sequence shown here is derived from an EMBL/GenBank/DDBJ whole genome shotgun (WGS) entry which is preliminary data.</text>
</comment>
<keyword evidence="10" id="KW-0732">Signal</keyword>
<organism evidence="12 13">
    <name type="scientific">Parasponia andersonii</name>
    <name type="common">Sponia andersonii</name>
    <dbReference type="NCBI Taxonomy" id="3476"/>
    <lineage>
        <taxon>Eukaryota</taxon>
        <taxon>Viridiplantae</taxon>
        <taxon>Streptophyta</taxon>
        <taxon>Embryophyta</taxon>
        <taxon>Tracheophyta</taxon>
        <taxon>Spermatophyta</taxon>
        <taxon>Magnoliopsida</taxon>
        <taxon>eudicotyledons</taxon>
        <taxon>Gunneridae</taxon>
        <taxon>Pentapetalae</taxon>
        <taxon>rosids</taxon>
        <taxon>fabids</taxon>
        <taxon>Rosales</taxon>
        <taxon>Cannabaceae</taxon>
        <taxon>Parasponia</taxon>
    </lineage>
</organism>
<feature type="chain" id="PRO_5015135260" evidence="10">
    <location>
        <begin position="30"/>
        <end position="648"/>
    </location>
</feature>
<evidence type="ECO:0000313" key="12">
    <source>
        <dbReference type="EMBL" id="PON76443.1"/>
    </source>
</evidence>
<evidence type="ECO:0000256" key="4">
    <source>
        <dbReference type="ARBA" id="ARBA00022737"/>
    </source>
</evidence>
<dbReference type="PANTHER" id="PTHR48007:SF67">
    <property type="entry name" value="POLLEN RECEPTOR-LIKE KINASE 1"/>
    <property type="match status" value="1"/>
</dbReference>
<protein>
    <submittedName>
        <fullName evidence="12">Tyrosine-protein kinase</fullName>
    </submittedName>
</protein>
<evidence type="ECO:0000256" key="8">
    <source>
        <dbReference type="ARBA" id="ARBA00023136"/>
    </source>
</evidence>
<dbReference type="Proteomes" id="UP000237105">
    <property type="component" value="Unassembled WGS sequence"/>
</dbReference>
<feature type="domain" description="Protein kinase" evidence="11">
    <location>
        <begin position="327"/>
        <end position="610"/>
    </location>
</feature>
<dbReference type="STRING" id="3476.A0A2P5DT17"/>
<evidence type="ECO:0000256" key="9">
    <source>
        <dbReference type="SAM" id="Phobius"/>
    </source>
</evidence>
<dbReference type="SUPFAM" id="SSF52058">
    <property type="entry name" value="L domain-like"/>
    <property type="match status" value="1"/>
</dbReference>
<accession>A0A2P5DT17</accession>
<feature type="signal peptide" evidence="10">
    <location>
        <begin position="1"/>
        <end position="29"/>
    </location>
</feature>
<dbReference type="OrthoDB" id="418615at2759"/>
<keyword evidence="4" id="KW-0677">Repeat</keyword>
<dbReference type="PANTHER" id="PTHR48007">
    <property type="entry name" value="LEUCINE-RICH REPEAT RECEPTOR-LIKE PROTEIN KINASE PXC1"/>
    <property type="match status" value="1"/>
</dbReference>
<dbReference type="Gene3D" id="3.30.200.20">
    <property type="entry name" value="Phosphorylase Kinase, domain 1"/>
    <property type="match status" value="1"/>
</dbReference>
<dbReference type="AlphaFoldDB" id="A0A2P5DT17"/>
<dbReference type="SUPFAM" id="SSF56112">
    <property type="entry name" value="Protein kinase-like (PK-like)"/>
    <property type="match status" value="1"/>
</dbReference>
<dbReference type="GO" id="GO:0005524">
    <property type="term" value="F:ATP binding"/>
    <property type="evidence" value="ECO:0007669"/>
    <property type="project" value="UniProtKB-KW"/>
</dbReference>
<keyword evidence="3 9" id="KW-0812">Transmembrane</keyword>
<dbReference type="GO" id="GO:0004672">
    <property type="term" value="F:protein kinase activity"/>
    <property type="evidence" value="ECO:0007669"/>
    <property type="project" value="InterPro"/>
</dbReference>
<dbReference type="PROSITE" id="PS50011">
    <property type="entry name" value="PROTEIN_KINASE_DOM"/>
    <property type="match status" value="1"/>
</dbReference>
<dbReference type="Pfam" id="PF07714">
    <property type="entry name" value="PK_Tyr_Ser-Thr"/>
    <property type="match status" value="1"/>
</dbReference>
<feature type="transmembrane region" description="Helical" evidence="9">
    <location>
        <begin position="242"/>
        <end position="264"/>
    </location>
</feature>
<dbReference type="Pfam" id="PF08263">
    <property type="entry name" value="LRRNT_2"/>
    <property type="match status" value="1"/>
</dbReference>
<dbReference type="InterPro" id="IPR000719">
    <property type="entry name" value="Prot_kinase_dom"/>
</dbReference>
<comment type="subcellular location">
    <subcellularLocation>
        <location evidence="1">Membrane</location>
    </subcellularLocation>
</comment>
<evidence type="ECO:0000256" key="7">
    <source>
        <dbReference type="ARBA" id="ARBA00022989"/>
    </source>
</evidence>
<keyword evidence="12" id="KW-0808">Transferase</keyword>
<dbReference type="Pfam" id="PF13855">
    <property type="entry name" value="LRR_8"/>
    <property type="match status" value="1"/>
</dbReference>
<dbReference type="EMBL" id="JXTB01000018">
    <property type="protein sequence ID" value="PON76443.1"/>
    <property type="molecule type" value="Genomic_DNA"/>
</dbReference>
<evidence type="ECO:0000256" key="5">
    <source>
        <dbReference type="ARBA" id="ARBA00022741"/>
    </source>
</evidence>
<proteinExistence type="predicted"/>
<dbReference type="InterPro" id="IPR001245">
    <property type="entry name" value="Ser-Thr/Tyr_kinase_cat_dom"/>
</dbReference>
<evidence type="ECO:0000256" key="10">
    <source>
        <dbReference type="SAM" id="SignalP"/>
    </source>
</evidence>
<evidence type="ECO:0000256" key="2">
    <source>
        <dbReference type="ARBA" id="ARBA00022614"/>
    </source>
</evidence>
<keyword evidence="12" id="KW-0418">Kinase</keyword>
<gene>
    <name evidence="12" type="ORF">PanWU01x14_034970</name>
</gene>
<dbReference type="InterPro" id="IPR032675">
    <property type="entry name" value="LRR_dom_sf"/>
</dbReference>
<evidence type="ECO:0000259" key="11">
    <source>
        <dbReference type="PROSITE" id="PS50011"/>
    </source>
</evidence>
<dbReference type="FunFam" id="3.30.200.20:FF:000307">
    <property type="entry name" value="pollen receptor-like kinase 1"/>
    <property type="match status" value="1"/>
</dbReference>
<dbReference type="InterPro" id="IPR013210">
    <property type="entry name" value="LRR_N_plant-typ"/>
</dbReference>
<dbReference type="Gene3D" id="3.80.10.10">
    <property type="entry name" value="Ribonuclease Inhibitor"/>
    <property type="match status" value="1"/>
</dbReference>
<keyword evidence="7 9" id="KW-1133">Transmembrane helix</keyword>
<evidence type="ECO:0000256" key="6">
    <source>
        <dbReference type="ARBA" id="ARBA00022840"/>
    </source>
</evidence>
<name>A0A2P5DT17_PARAD</name>
<dbReference type="InterPro" id="IPR046959">
    <property type="entry name" value="PRK1-6/SRF4-like"/>
</dbReference>
<keyword evidence="13" id="KW-1185">Reference proteome</keyword>
<keyword evidence="8 9" id="KW-0472">Membrane</keyword>
<evidence type="ECO:0000313" key="13">
    <source>
        <dbReference type="Proteomes" id="UP000237105"/>
    </source>
</evidence>
<dbReference type="InterPro" id="IPR011009">
    <property type="entry name" value="Kinase-like_dom_sf"/>
</dbReference>
<reference evidence="13" key="1">
    <citation type="submission" date="2016-06" db="EMBL/GenBank/DDBJ databases">
        <title>Parallel loss of symbiosis genes in relatives of nitrogen-fixing non-legume Parasponia.</title>
        <authorList>
            <person name="Van Velzen R."/>
            <person name="Holmer R."/>
            <person name="Bu F."/>
            <person name="Rutten L."/>
            <person name="Van Zeijl A."/>
            <person name="Liu W."/>
            <person name="Santuari L."/>
            <person name="Cao Q."/>
            <person name="Sharma T."/>
            <person name="Shen D."/>
            <person name="Roswanjaya Y."/>
            <person name="Wardhani T."/>
            <person name="Kalhor M.S."/>
            <person name="Jansen J."/>
            <person name="Van den Hoogen J."/>
            <person name="Gungor B."/>
            <person name="Hartog M."/>
            <person name="Hontelez J."/>
            <person name="Verver J."/>
            <person name="Yang W.-C."/>
            <person name="Schijlen E."/>
            <person name="Repin R."/>
            <person name="Schilthuizen M."/>
            <person name="Schranz E."/>
            <person name="Heidstra R."/>
            <person name="Miyata K."/>
            <person name="Fedorova E."/>
            <person name="Kohlen W."/>
            <person name="Bisseling T."/>
            <person name="Smit S."/>
            <person name="Geurts R."/>
        </authorList>
    </citation>
    <scope>NUCLEOTIDE SEQUENCE [LARGE SCALE GENOMIC DNA]</scope>
    <source>
        <strain evidence="13">cv. WU1-14</strain>
    </source>
</reference>
<dbReference type="GO" id="GO:0016020">
    <property type="term" value="C:membrane"/>
    <property type="evidence" value="ECO:0007669"/>
    <property type="project" value="UniProtKB-SubCell"/>
</dbReference>
<keyword evidence="5" id="KW-0547">Nucleotide-binding</keyword>
<sequence length="648" mass="72143">MMSHNYLTLLIPTLVLVLSFAAPPSPVAADTDANILLTFKKSLNNNTMLANWDTSIKLCDGNSSKWSGVTCLNSNFYGLRLENMGLGGTIDMNTLSQLSSLRSLSVMRNNFVGDIPMVRQLGGLKALYLSHNGFSGEIPDDIFEGMTYLKKIHLARNGFGGSLPKSLVGLSKLMELDLEGNQFEGTLPEFQQEDWRILSFANNHFEGAIPATLNKIDRRAFLGNDLCGPPLGPCKSSNKKPIIILAIVISAAVVIATVALIFFLHARRGKTSESKLGSATKLYENFAVGNTAQSAGRAGEYKKGSEKGTLHFVRNDRERFELEDLLRSSAEVLGSGSFGSSYKAVLLSGPAMVVKRFRYMNNVGKEEFHDYMARLGNLSHPNLLPLVAYYYRKEEKLLISDFVENGSLASHLHGNRPAGKPGLDWPTRLNIVKGVSRGLAYLYKEFPDVSLPHGHLKSSNVLLGRNLIPILAEYALLPLTNKDHAHQFMAAFKSPEFSSDRRQRVISRKTDVWSLGILILEILSGKFPENYLKATDEKQSAATGDLAAWVNSVVREEWTGEVFDKEMMRVSTKSGEGEMLKLLKIGMSCCERRAERRLDWMEAAERIEELRERDTAEEEDYTSYVTTDWDVYSSMILTDDDFSFSVTH</sequence>
<keyword evidence="2" id="KW-0433">Leucine-rich repeat</keyword>
<evidence type="ECO:0000256" key="1">
    <source>
        <dbReference type="ARBA" id="ARBA00004370"/>
    </source>
</evidence>
<keyword evidence="6" id="KW-0067">ATP-binding</keyword>